<protein>
    <submittedName>
        <fullName evidence="1">Uncharacterized protein</fullName>
    </submittedName>
</protein>
<sequence length="732" mass="83556">MNYHILDSLDLRAFDNREKDYGVHNYLETLGFVPDAVTLLECSVEQVHSYNGIIDNATVPYLWTCEREMPGGNVWSQRQLYGLVEELHKAGTKFFFGALAQPNIHDEYNTRAEWLMEHADEYDIFIMTRDGGSLRNSTGSINPLRRLPDGRYYEDVFLEDLIRYLEDFHMDGFLAGDGWCGLGVMLKDGDFHPDMIDQFETWSGIKVKGEKTSEQADFIWNDPGNRSLWMKFYAQRWASFFKKMKQGLEKHGKEFVSMDPWARGAVDAIYDYGVDYKLLSESGVGAVCIQAREENWGHRGGEWLYVWEAGEIVSFVTSRAYAPDLHLYWAIATCNAPEHWIAVKDMPNALERQSLSLPSTTFINEEGNYIRATEGLQFIFGTDLEKQDWKFLKDRWDIGFEEPILKTNGPVLVFSDAVYQYHLDRGERWELTAPGLRAIMAGASIHCAVNSKNLKKSNADGYVLVNPMGITNEEVEALLEKNRQGAGIVVIGNTDNEYLIRELGLKRAEAKEADCLCLDQKAIEKYWKGIDCDALACVKDGKFVEQVVSVKPVYNTRSRMEDKALFQAVDAQVLIGLQTEAGIYAGTTIRETGENTGLRMYVSRSYEWPKTLARWNFKFTMRSFAEELPDDVDRLNAHLMNRVCGNIAHASEGQIYQYEIHEDGTLHIGLGNMGNMFYGKPVLYVEDDICFHDDYAIQRYTPGGYIHFDTTLHTIKVEVPPLGSTHVKLKRK</sequence>
<accession>A0ABT2T0L2</accession>
<name>A0ABT2T0L2_9FIRM</name>
<evidence type="ECO:0000313" key="1">
    <source>
        <dbReference type="EMBL" id="MCU6743767.1"/>
    </source>
</evidence>
<comment type="caution">
    <text evidence="1">The sequence shown here is derived from an EMBL/GenBank/DDBJ whole genome shotgun (WGS) entry which is preliminary data.</text>
</comment>
<reference evidence="1 2" key="1">
    <citation type="journal article" date="2021" name="ISME Commun">
        <title>Automated analysis of genomic sequences facilitates high-throughput and comprehensive description of bacteria.</title>
        <authorList>
            <person name="Hitch T.C.A."/>
        </authorList>
    </citation>
    <scope>NUCLEOTIDE SEQUENCE [LARGE SCALE GENOMIC DNA]</scope>
    <source>
        <strain evidence="1 2">Sanger_18</strain>
    </source>
</reference>
<organism evidence="1 2">
    <name type="scientific">Suilimivivens aceti</name>
    <dbReference type="NCBI Taxonomy" id="2981774"/>
    <lineage>
        <taxon>Bacteria</taxon>
        <taxon>Bacillati</taxon>
        <taxon>Bacillota</taxon>
        <taxon>Clostridia</taxon>
        <taxon>Lachnospirales</taxon>
        <taxon>Lachnospiraceae</taxon>
        <taxon>Suilimivivens</taxon>
    </lineage>
</organism>
<dbReference type="Proteomes" id="UP001652432">
    <property type="component" value="Unassembled WGS sequence"/>
</dbReference>
<proteinExistence type="predicted"/>
<gene>
    <name evidence="1" type="ORF">OCV77_04500</name>
</gene>
<evidence type="ECO:0000313" key="2">
    <source>
        <dbReference type="Proteomes" id="UP001652432"/>
    </source>
</evidence>
<keyword evidence="2" id="KW-1185">Reference proteome</keyword>
<dbReference type="EMBL" id="JAOQKJ010000003">
    <property type="protein sequence ID" value="MCU6743767.1"/>
    <property type="molecule type" value="Genomic_DNA"/>
</dbReference>
<dbReference type="RefSeq" id="WP_262573684.1">
    <property type="nucleotide sequence ID" value="NZ_JAOQKJ010000003.1"/>
</dbReference>